<comment type="caution">
    <text evidence="1">The sequence shown here is derived from an EMBL/GenBank/DDBJ whole genome shotgun (WGS) entry which is preliminary data.</text>
</comment>
<accession>A0A2A6E3A9</accession>
<reference evidence="1 2" key="1">
    <citation type="submission" date="2016-12" db="EMBL/GenBank/DDBJ databases">
        <title>Candidatus Reconcilibacillus cellulovorans genome.</title>
        <authorList>
            <person name="Kolinko S."/>
            <person name="Wu Y.-W."/>
            <person name="Tachea F."/>
            <person name="Denzel E."/>
            <person name="Hiras J."/>
            <person name="Baecker N."/>
            <person name="Chan L.J."/>
            <person name="Eichorst S.A."/>
            <person name="Frey D."/>
            <person name="Adams P.D."/>
            <person name="Pray T."/>
            <person name="Tanjore D."/>
            <person name="Petzold C.J."/>
            <person name="Gladden J.M."/>
            <person name="Simmons B.A."/>
            <person name="Singer S.W."/>
        </authorList>
    </citation>
    <scope>NUCLEOTIDE SEQUENCE [LARGE SCALE GENOMIC DNA]</scope>
    <source>
        <strain evidence="1">JTherm</strain>
    </source>
</reference>
<proteinExistence type="predicted"/>
<evidence type="ECO:0000313" key="2">
    <source>
        <dbReference type="Proteomes" id="UP000243688"/>
    </source>
</evidence>
<dbReference type="Pfam" id="PF05133">
    <property type="entry name" value="SPP1_portal"/>
    <property type="match status" value="1"/>
</dbReference>
<dbReference type="InterPro" id="IPR021145">
    <property type="entry name" value="Portal_protein_SPP1_Gp6-like"/>
</dbReference>
<evidence type="ECO:0008006" key="3">
    <source>
        <dbReference type="Google" id="ProtNLM"/>
    </source>
</evidence>
<dbReference type="AlphaFoldDB" id="A0A2A6E3A9"/>
<sequence>MSIGTYVYKYYDGKFDWFVDEVKLFEHQKRINTILNIKDYLEGNHKILNKRPYNFNGKLYNPAKIVLNYAKTLLNFMVSYVLANPVTITGNEEITSKFLSVYRKGNYEKTDWDILSNMLKFGFCIEYVYMDENNVIRSKVFDPIDSYPVFDDDNQLIAFIEHYIVDGIPYYTVFYDEYVEKYITVNGQISLNSTHANPSGLPILYVNESETSLLGRSELEDWVPILDAMEEVLSRTFDAYDHYLVGIPVLVGQRLTKADIPKDIIGSGLVLDDGADFRFVSNNFDVKGFQELWKTLTSVLLDLAHVPAVSMSKTDISNLSEVSIRLLFSLADMKAALNARQLKQGMKQRFSVWAKLLGIDDDIDVDVHFHFARPQNDAEIIENLEILRKLNMISLQTALERNPYVSDVSSELKRLQEEKG</sequence>
<organism evidence="1 2">
    <name type="scientific">Candidatus Reconcilbacillus cellulovorans</name>
    <dbReference type="NCBI Taxonomy" id="1906605"/>
    <lineage>
        <taxon>Bacteria</taxon>
        <taxon>Bacillati</taxon>
        <taxon>Bacillota</taxon>
        <taxon>Bacilli</taxon>
        <taxon>Bacillales</taxon>
        <taxon>Paenibacillaceae</taxon>
        <taxon>Candidatus Reconcilbacillus</taxon>
    </lineage>
</organism>
<gene>
    <name evidence="1" type="ORF">BLM47_01950</name>
</gene>
<dbReference type="Proteomes" id="UP000243688">
    <property type="component" value="Unassembled WGS sequence"/>
</dbReference>
<evidence type="ECO:0000313" key="1">
    <source>
        <dbReference type="EMBL" id="PDO11511.1"/>
    </source>
</evidence>
<name>A0A2A6E3A9_9BACL</name>
<dbReference type="EMBL" id="MOXJ01000002">
    <property type="protein sequence ID" value="PDO11511.1"/>
    <property type="molecule type" value="Genomic_DNA"/>
</dbReference>
<protein>
    <recommendedName>
        <fullName evidence="3">Phage portal protein</fullName>
    </recommendedName>
</protein>